<feature type="active site" description="Proton donor" evidence="1">
    <location>
        <position position="53"/>
    </location>
</feature>
<evidence type="ECO:0000313" key="5">
    <source>
        <dbReference type="EMBL" id="PKW15696.1"/>
    </source>
</evidence>
<proteinExistence type="predicted"/>
<evidence type="ECO:0000256" key="1">
    <source>
        <dbReference type="PIRSR" id="PIRSR000097-1"/>
    </source>
</evidence>
<dbReference type="EMBL" id="PJNB01000001">
    <property type="protein sequence ID" value="PKW15696.1"/>
    <property type="molecule type" value="Genomic_DNA"/>
</dbReference>
<dbReference type="Proteomes" id="UP000233786">
    <property type="component" value="Unassembled WGS sequence"/>
</dbReference>
<feature type="site" description="Lowers pKa of active site Tyr" evidence="3">
    <location>
        <position position="78"/>
    </location>
</feature>
<evidence type="ECO:0000256" key="3">
    <source>
        <dbReference type="PIRSR" id="PIRSR000097-3"/>
    </source>
</evidence>
<dbReference type="PIRSF" id="PIRSF000097">
    <property type="entry name" value="AKR"/>
    <property type="match status" value="1"/>
</dbReference>
<organism evidence="5 6">
    <name type="scientific">Saccharopolyspora spinosa</name>
    <dbReference type="NCBI Taxonomy" id="60894"/>
    <lineage>
        <taxon>Bacteria</taxon>
        <taxon>Bacillati</taxon>
        <taxon>Actinomycetota</taxon>
        <taxon>Actinomycetes</taxon>
        <taxon>Pseudonocardiales</taxon>
        <taxon>Pseudonocardiaceae</taxon>
        <taxon>Saccharopolyspora</taxon>
    </lineage>
</organism>
<gene>
    <name evidence="5" type="ORF">A8926_3444</name>
</gene>
<dbReference type="CDD" id="cd19138">
    <property type="entry name" value="AKR_YeaE"/>
    <property type="match status" value="1"/>
</dbReference>
<comment type="caution">
    <text evidence="5">The sequence shown here is derived from an EMBL/GenBank/DDBJ whole genome shotgun (WGS) entry which is preliminary data.</text>
</comment>
<keyword evidence="6" id="KW-1185">Reference proteome</keyword>
<dbReference type="RefSeq" id="WP_029535489.1">
    <property type="nucleotide sequence ID" value="NZ_CP061007.1"/>
</dbReference>
<reference evidence="5" key="1">
    <citation type="submission" date="2017-12" db="EMBL/GenBank/DDBJ databases">
        <title>Sequencing the genomes of 1000 Actinobacteria strains.</title>
        <authorList>
            <person name="Klenk H.-P."/>
        </authorList>
    </citation>
    <scope>NUCLEOTIDE SEQUENCE [LARGE SCALE GENOMIC DNA]</scope>
    <source>
        <strain evidence="5">DSM 44228</strain>
    </source>
</reference>
<dbReference type="PANTHER" id="PTHR43638:SF3">
    <property type="entry name" value="ALDEHYDE REDUCTASE"/>
    <property type="match status" value="1"/>
</dbReference>
<dbReference type="Pfam" id="PF00248">
    <property type="entry name" value="Aldo_ket_red"/>
    <property type="match status" value="1"/>
</dbReference>
<protein>
    <submittedName>
        <fullName evidence="5">Diketogulonate reductase-like aldo/keto reductase</fullName>
    </submittedName>
</protein>
<dbReference type="PANTHER" id="PTHR43638">
    <property type="entry name" value="OXIDOREDUCTASE, ALDO/KETO REDUCTASE FAMILY PROTEIN"/>
    <property type="match status" value="1"/>
</dbReference>
<dbReference type="OrthoDB" id="9768793at2"/>
<name>A0A2N3XYE5_SACSN</name>
<feature type="domain" description="NADP-dependent oxidoreductase" evidence="4">
    <location>
        <begin position="15"/>
        <end position="263"/>
    </location>
</feature>
<dbReference type="SUPFAM" id="SSF51430">
    <property type="entry name" value="NAD(P)-linked oxidoreductase"/>
    <property type="match status" value="1"/>
</dbReference>
<evidence type="ECO:0000259" key="4">
    <source>
        <dbReference type="Pfam" id="PF00248"/>
    </source>
</evidence>
<evidence type="ECO:0000313" key="6">
    <source>
        <dbReference type="Proteomes" id="UP000233786"/>
    </source>
</evidence>
<dbReference type="PRINTS" id="PR00069">
    <property type="entry name" value="ALDKETRDTASE"/>
</dbReference>
<sequence length="277" mass="30163">MRGLQLRGGQELPVLGQGTWGMGERRGQRAAEVAALRRGLDLGLGLIDTAEMYGSGGAEEVVGAAIAGRRDEVFLVSKVYPHNAGRRGAVEACERSLRRLGTDHLDVYLLHWRGSTPLAETLDAFEQLRADGKIRHFGVSNFDPEDMAELFTSELGRQSVTNQVLYNLTRRGIELDLLPWCRQQGLPVMAYSPIEQGRLLGEPVLRRVAERHSVTPAQVAIAWVLAQDGVCAIPKAATEAHVEENRAALDIELSAADLAELDAGFPAPPHPVPLELL</sequence>
<dbReference type="InterPro" id="IPR023210">
    <property type="entry name" value="NADP_OxRdtase_dom"/>
</dbReference>
<dbReference type="InterPro" id="IPR036812">
    <property type="entry name" value="NAD(P)_OxRdtase_dom_sf"/>
</dbReference>
<feature type="binding site" evidence="2">
    <location>
        <position position="111"/>
    </location>
    <ligand>
        <name>substrate</name>
    </ligand>
</feature>
<dbReference type="Gene3D" id="3.20.20.100">
    <property type="entry name" value="NADP-dependent oxidoreductase domain"/>
    <property type="match status" value="1"/>
</dbReference>
<accession>A0A2N3XYE5</accession>
<evidence type="ECO:0000256" key="2">
    <source>
        <dbReference type="PIRSR" id="PIRSR000097-2"/>
    </source>
</evidence>
<dbReference type="InterPro" id="IPR020471">
    <property type="entry name" value="AKR"/>
</dbReference>
<dbReference type="GO" id="GO:0016491">
    <property type="term" value="F:oxidoreductase activity"/>
    <property type="evidence" value="ECO:0007669"/>
    <property type="project" value="InterPro"/>
</dbReference>
<dbReference type="AlphaFoldDB" id="A0A2N3XYE5"/>
<dbReference type="STRING" id="994479.GCA_000194155_03774"/>